<protein>
    <submittedName>
        <fullName evidence="1">Uncharacterized protein</fullName>
    </submittedName>
</protein>
<accession>A0A1F5GT81</accession>
<evidence type="ECO:0000313" key="1">
    <source>
        <dbReference type="EMBL" id="OGD95083.1"/>
    </source>
</evidence>
<name>A0A1F5GT81_9BACT</name>
<organism evidence="1 2">
    <name type="scientific">Candidatus Curtissbacteria bacterium RIFCSPHIGHO2_12_FULL_38_9b</name>
    <dbReference type="NCBI Taxonomy" id="1797720"/>
    <lineage>
        <taxon>Bacteria</taxon>
        <taxon>Candidatus Curtissiibacteriota</taxon>
    </lineage>
</organism>
<gene>
    <name evidence="1" type="ORF">A3F02_04135</name>
</gene>
<reference evidence="1 2" key="1">
    <citation type="journal article" date="2016" name="Nat. Commun.">
        <title>Thousands of microbial genomes shed light on interconnected biogeochemical processes in an aquifer system.</title>
        <authorList>
            <person name="Anantharaman K."/>
            <person name="Brown C.T."/>
            <person name="Hug L.A."/>
            <person name="Sharon I."/>
            <person name="Castelle C.J."/>
            <person name="Probst A.J."/>
            <person name="Thomas B.C."/>
            <person name="Singh A."/>
            <person name="Wilkins M.J."/>
            <person name="Karaoz U."/>
            <person name="Brodie E.L."/>
            <person name="Williams K.H."/>
            <person name="Hubbard S.S."/>
            <person name="Banfield J.F."/>
        </authorList>
    </citation>
    <scope>NUCLEOTIDE SEQUENCE [LARGE SCALE GENOMIC DNA]</scope>
</reference>
<dbReference type="EMBL" id="MFBJ01000065">
    <property type="protein sequence ID" value="OGD95083.1"/>
    <property type="molecule type" value="Genomic_DNA"/>
</dbReference>
<evidence type="ECO:0000313" key="2">
    <source>
        <dbReference type="Proteomes" id="UP000176666"/>
    </source>
</evidence>
<dbReference type="Proteomes" id="UP000176666">
    <property type="component" value="Unassembled WGS sequence"/>
</dbReference>
<dbReference type="AlphaFoldDB" id="A0A1F5GT81"/>
<proteinExistence type="predicted"/>
<comment type="caution">
    <text evidence="1">The sequence shown here is derived from an EMBL/GenBank/DDBJ whole genome shotgun (WGS) entry which is preliminary data.</text>
</comment>
<sequence length="173" mass="18368">MPPEIQNLINELDAKLERLIREHNHDGLQATLVQDFNIFGSLPSRVPTEGKTIATTGNIDWYIIAPISGQLSEVDFSGTDALAANDTNYITFSITNLGRDGAGSTAILQASDANTTKATGGTAISADTVRELLISNAVNAGSVVKGDRLIIRAAVTNTLANTITNSVLNLRFK</sequence>